<accession>A0A8A7KAM9</accession>
<dbReference type="Pfam" id="PF02779">
    <property type="entry name" value="Transket_pyr"/>
    <property type="match status" value="1"/>
</dbReference>
<comment type="function">
    <text evidence="10 11">Catalyzes the acyloin condensation reaction between C atoms 2 and 3 of pyruvate and glyceraldehyde 3-phosphate to yield 1-deoxy-D-xylulose-5-phosphate (DXP).</text>
</comment>
<comment type="similarity">
    <text evidence="2 11">Belongs to the transketolase family. DXPS subfamily.</text>
</comment>
<evidence type="ECO:0000256" key="4">
    <source>
        <dbReference type="ARBA" id="ARBA00022679"/>
    </source>
</evidence>
<dbReference type="FunFam" id="3.40.50.920:FF:000002">
    <property type="entry name" value="1-deoxy-D-xylulose-5-phosphate synthase"/>
    <property type="match status" value="1"/>
</dbReference>
<dbReference type="GO" id="GO:0016114">
    <property type="term" value="P:terpenoid biosynthetic process"/>
    <property type="evidence" value="ECO:0007669"/>
    <property type="project" value="UniProtKB-UniRule"/>
</dbReference>
<evidence type="ECO:0000256" key="2">
    <source>
        <dbReference type="ARBA" id="ARBA00011081"/>
    </source>
</evidence>
<dbReference type="NCBIfam" id="TIGR00204">
    <property type="entry name" value="dxs"/>
    <property type="match status" value="1"/>
</dbReference>
<dbReference type="InterPro" id="IPR009014">
    <property type="entry name" value="Transketo_C/PFOR_II"/>
</dbReference>
<dbReference type="InterPro" id="IPR005477">
    <property type="entry name" value="Dxylulose-5-P_synthase"/>
</dbReference>
<evidence type="ECO:0000256" key="11">
    <source>
        <dbReference type="HAMAP-Rule" id="MF_00315"/>
    </source>
</evidence>
<evidence type="ECO:0000256" key="5">
    <source>
        <dbReference type="ARBA" id="ARBA00022723"/>
    </source>
</evidence>
<dbReference type="GO" id="GO:0019288">
    <property type="term" value="P:isopentenyl diphosphate biosynthetic process, methylerythritol 4-phosphate pathway"/>
    <property type="evidence" value="ECO:0007669"/>
    <property type="project" value="TreeGrafter"/>
</dbReference>
<keyword evidence="5 11" id="KW-0479">Metal-binding</keyword>
<dbReference type="InterPro" id="IPR033248">
    <property type="entry name" value="Transketolase_C"/>
</dbReference>
<dbReference type="CDD" id="cd02007">
    <property type="entry name" value="TPP_DXS"/>
    <property type="match status" value="1"/>
</dbReference>
<name>A0A8A7KAM9_9FIRM</name>
<feature type="binding site" evidence="11">
    <location>
        <position position="175"/>
    </location>
    <ligand>
        <name>thiamine diphosphate</name>
        <dbReference type="ChEBI" id="CHEBI:58937"/>
    </ligand>
</feature>
<comment type="pathway">
    <text evidence="1 11">Metabolic intermediate biosynthesis; 1-deoxy-D-xylulose 5-phosphate biosynthesis; 1-deoxy-D-xylulose 5-phosphate from D-glyceraldehyde 3-phosphate and pyruvate: step 1/1.</text>
</comment>
<evidence type="ECO:0000256" key="3">
    <source>
        <dbReference type="ARBA" id="ARBA00011738"/>
    </source>
</evidence>
<feature type="binding site" evidence="11">
    <location>
        <position position="286"/>
    </location>
    <ligand>
        <name>thiamine diphosphate</name>
        <dbReference type="ChEBI" id="CHEBI:58937"/>
    </ligand>
</feature>
<evidence type="ECO:0000256" key="8">
    <source>
        <dbReference type="ARBA" id="ARBA00023052"/>
    </source>
</evidence>
<dbReference type="HAMAP" id="MF_00315">
    <property type="entry name" value="DXP_synth"/>
    <property type="match status" value="1"/>
</dbReference>
<reference evidence="13" key="1">
    <citation type="submission" date="2019-12" db="EMBL/GenBank/DDBJ databases">
        <authorList>
            <person name="zhang j."/>
            <person name="sun C.M."/>
        </authorList>
    </citation>
    <scope>NUCLEOTIDE SEQUENCE</scope>
    <source>
        <strain evidence="13">NS-1</strain>
    </source>
</reference>
<feature type="binding site" evidence="11">
    <location>
        <begin position="115"/>
        <end position="117"/>
    </location>
    <ligand>
        <name>thiamine diphosphate</name>
        <dbReference type="ChEBI" id="CHEBI:58937"/>
    </ligand>
</feature>
<comment type="cofactor">
    <cofactor evidence="11">
        <name>Mg(2+)</name>
        <dbReference type="ChEBI" id="CHEBI:18420"/>
    </cofactor>
    <text evidence="11">Binds 1 Mg(2+) ion per subunit.</text>
</comment>
<keyword evidence="9 11" id="KW-0414">Isoprene biosynthesis</keyword>
<keyword evidence="14" id="KW-1185">Reference proteome</keyword>
<evidence type="ECO:0000256" key="9">
    <source>
        <dbReference type="ARBA" id="ARBA00023229"/>
    </source>
</evidence>
<dbReference type="SMART" id="SM00861">
    <property type="entry name" value="Transket_pyr"/>
    <property type="match status" value="1"/>
</dbReference>
<sequence length="636" mass="70537">MRRILDDVYSPDDIKVLSYEEMDRLAFEIRDFIIKTVADTGGHLASNLGVVELTLALHYHLNSPQDKIIWDVGHQSYIHKIITGRKNEFKTIRQYEGLSGYPKRSESVHDIIETGHSSTSIGSALGLALARDHEQRKDRVYAVIGDGSLTAGMAFEALNHAGHLGRDMTVILNDNNMSISPNVGALSHYLSNIRIDPRLHKLKEDIEFIISRIPRIGSVMSRTIERVKDGLKYTVLTGILFEEMGFTYIGPLNGHNIEELLNNFKKADMIKGPVLIHVNTIKGKGYQPAENQPSKYHGVSPFKIGNGERKKERALPSYSEVFGRAMIKIGQLDNDLIGITAAMPEGTGLNIFKEKFSDRFYDVGIAEQHAVTLATGLARGGKKPVVAIYSSFLQRAYDQIIHDTCIQNLPVVFAIDRSGIVGNDGETHQGTFDISFLRPIPNLTLMAPKDENELQHMLYTAVNLDSPAAIRYPRGDIYGVKIDQDLNKLEVGKAEVVKEGKDILIIAIGSRVYPSLEAARQLAEQGIEAEVINARFIKPLDKDLLVAKIKKFKKVVTVEEQVLNGGFGTAVLELINKEQLEGISLKRLGLPDSFIPHGSQEMMRSLYGIDTSGIVDTVLEFSATDMGVAVWPRKNA</sequence>
<evidence type="ECO:0000313" key="13">
    <source>
        <dbReference type="EMBL" id="QTL98511.1"/>
    </source>
</evidence>
<dbReference type="Proteomes" id="UP000665020">
    <property type="component" value="Chromosome"/>
</dbReference>
<dbReference type="Gene3D" id="3.40.50.920">
    <property type="match status" value="1"/>
</dbReference>
<comment type="subunit">
    <text evidence="3 11">Homodimer.</text>
</comment>
<dbReference type="NCBIfam" id="NF003933">
    <property type="entry name" value="PRK05444.2-2"/>
    <property type="match status" value="1"/>
</dbReference>
<dbReference type="PROSITE" id="PS00801">
    <property type="entry name" value="TRANSKETOLASE_1"/>
    <property type="match status" value="1"/>
</dbReference>
<dbReference type="SUPFAM" id="SSF52922">
    <property type="entry name" value="TK C-terminal domain-like"/>
    <property type="match status" value="1"/>
</dbReference>
<comment type="cofactor">
    <cofactor evidence="11">
        <name>thiamine diphosphate</name>
        <dbReference type="ChEBI" id="CHEBI:58937"/>
    </cofactor>
    <text evidence="11">Binds 1 thiamine pyrophosphate per subunit.</text>
</comment>
<dbReference type="SUPFAM" id="SSF52518">
    <property type="entry name" value="Thiamin diphosphate-binding fold (THDP-binding)"/>
    <property type="match status" value="2"/>
</dbReference>
<protein>
    <recommendedName>
        <fullName evidence="11">1-deoxy-D-xylulose-5-phosphate synthase</fullName>
        <ecNumber evidence="11">2.2.1.7</ecNumber>
    </recommendedName>
    <alternativeName>
        <fullName evidence="11">1-deoxyxylulose-5-phosphate synthase</fullName>
        <shortName evidence="11">DXP synthase</shortName>
        <shortName evidence="11">DXPS</shortName>
    </alternativeName>
</protein>
<dbReference type="Gene3D" id="3.40.50.970">
    <property type="match status" value="2"/>
</dbReference>
<dbReference type="PANTHER" id="PTHR43322">
    <property type="entry name" value="1-D-DEOXYXYLULOSE 5-PHOSPHATE SYNTHASE-RELATED"/>
    <property type="match status" value="1"/>
</dbReference>
<evidence type="ECO:0000256" key="7">
    <source>
        <dbReference type="ARBA" id="ARBA00022977"/>
    </source>
</evidence>
<feature type="binding site" evidence="11">
    <location>
        <position position="146"/>
    </location>
    <ligand>
        <name>Mg(2+)</name>
        <dbReference type="ChEBI" id="CHEBI:18420"/>
    </ligand>
</feature>
<dbReference type="InterPro" id="IPR029061">
    <property type="entry name" value="THDP-binding"/>
</dbReference>
<dbReference type="Pfam" id="PF02780">
    <property type="entry name" value="Transketolase_C"/>
    <property type="match status" value="1"/>
</dbReference>
<keyword evidence="8 11" id="KW-0786">Thiamine pyrophosphate</keyword>
<dbReference type="GO" id="GO:0005829">
    <property type="term" value="C:cytosol"/>
    <property type="evidence" value="ECO:0007669"/>
    <property type="project" value="TreeGrafter"/>
</dbReference>
<dbReference type="AlphaFoldDB" id="A0A8A7KAM9"/>
<dbReference type="KEGG" id="ifn:GM661_11285"/>
<dbReference type="RefSeq" id="WP_230866928.1">
    <property type="nucleotide sequence ID" value="NZ_CP046640.1"/>
</dbReference>
<dbReference type="GO" id="GO:0009228">
    <property type="term" value="P:thiamine biosynthetic process"/>
    <property type="evidence" value="ECO:0007669"/>
    <property type="project" value="UniProtKB-UniRule"/>
</dbReference>
<keyword evidence="6 11" id="KW-0460">Magnesium</keyword>
<dbReference type="CDD" id="cd07033">
    <property type="entry name" value="TPP_PYR_DXS_TK_like"/>
    <property type="match status" value="1"/>
</dbReference>
<dbReference type="EC" id="2.2.1.7" evidence="11"/>
<evidence type="ECO:0000256" key="1">
    <source>
        <dbReference type="ARBA" id="ARBA00004980"/>
    </source>
</evidence>
<evidence type="ECO:0000259" key="12">
    <source>
        <dbReference type="SMART" id="SM00861"/>
    </source>
</evidence>
<dbReference type="EMBL" id="CP046640">
    <property type="protein sequence ID" value="QTL98511.1"/>
    <property type="molecule type" value="Genomic_DNA"/>
</dbReference>
<evidence type="ECO:0000256" key="6">
    <source>
        <dbReference type="ARBA" id="ARBA00022842"/>
    </source>
</evidence>
<keyword evidence="7 11" id="KW-0784">Thiamine biosynthesis</keyword>
<gene>
    <name evidence="11 13" type="primary">dxs</name>
    <name evidence="13" type="ORF">GM661_11285</name>
</gene>
<feature type="binding site" evidence="11">
    <location>
        <position position="367"/>
    </location>
    <ligand>
        <name>thiamine diphosphate</name>
        <dbReference type="ChEBI" id="CHEBI:58937"/>
    </ligand>
</feature>
<dbReference type="GO" id="GO:0008661">
    <property type="term" value="F:1-deoxy-D-xylulose-5-phosphate synthase activity"/>
    <property type="evidence" value="ECO:0007669"/>
    <property type="project" value="UniProtKB-UniRule"/>
</dbReference>
<feature type="binding site" evidence="11">
    <location>
        <position position="175"/>
    </location>
    <ligand>
        <name>Mg(2+)</name>
        <dbReference type="ChEBI" id="CHEBI:18420"/>
    </ligand>
</feature>
<comment type="catalytic activity">
    <reaction evidence="11">
        <text>D-glyceraldehyde 3-phosphate + pyruvate + H(+) = 1-deoxy-D-xylulose 5-phosphate + CO2</text>
        <dbReference type="Rhea" id="RHEA:12605"/>
        <dbReference type="ChEBI" id="CHEBI:15361"/>
        <dbReference type="ChEBI" id="CHEBI:15378"/>
        <dbReference type="ChEBI" id="CHEBI:16526"/>
        <dbReference type="ChEBI" id="CHEBI:57792"/>
        <dbReference type="ChEBI" id="CHEBI:59776"/>
        <dbReference type="EC" id="2.2.1.7"/>
    </reaction>
</comment>
<keyword evidence="4 11" id="KW-0808">Transferase</keyword>
<dbReference type="UniPathway" id="UPA00064">
    <property type="reaction ID" value="UER00091"/>
</dbReference>
<dbReference type="InterPro" id="IPR049557">
    <property type="entry name" value="Transketolase_CS"/>
</dbReference>
<dbReference type="Pfam" id="PF13292">
    <property type="entry name" value="DXP_synthase_N"/>
    <property type="match status" value="1"/>
</dbReference>
<evidence type="ECO:0000313" key="14">
    <source>
        <dbReference type="Proteomes" id="UP000665020"/>
    </source>
</evidence>
<dbReference type="GO" id="GO:0030976">
    <property type="term" value="F:thiamine pyrophosphate binding"/>
    <property type="evidence" value="ECO:0007669"/>
    <property type="project" value="UniProtKB-UniRule"/>
</dbReference>
<feature type="binding site" evidence="11">
    <location>
        <position position="74"/>
    </location>
    <ligand>
        <name>thiamine diphosphate</name>
        <dbReference type="ChEBI" id="CHEBI:58937"/>
    </ligand>
</feature>
<feature type="binding site" evidence="11">
    <location>
        <begin position="147"/>
        <end position="148"/>
    </location>
    <ligand>
        <name>thiamine diphosphate</name>
        <dbReference type="ChEBI" id="CHEBI:58937"/>
    </ligand>
</feature>
<feature type="domain" description="Transketolase-like pyrimidine-binding" evidence="12">
    <location>
        <begin position="316"/>
        <end position="480"/>
    </location>
</feature>
<dbReference type="InterPro" id="IPR005475">
    <property type="entry name" value="Transketolase-like_Pyr-bd"/>
</dbReference>
<evidence type="ECO:0000256" key="10">
    <source>
        <dbReference type="ARBA" id="ARBA00055605"/>
    </source>
</evidence>
<dbReference type="GO" id="GO:0000287">
    <property type="term" value="F:magnesium ion binding"/>
    <property type="evidence" value="ECO:0007669"/>
    <property type="project" value="UniProtKB-UniRule"/>
</dbReference>
<proteinExistence type="inferred from homology"/>
<organism evidence="13 14">
    <name type="scientific">Iocasia fonsfrigidae</name>
    <dbReference type="NCBI Taxonomy" id="2682810"/>
    <lineage>
        <taxon>Bacteria</taxon>
        <taxon>Bacillati</taxon>
        <taxon>Bacillota</taxon>
        <taxon>Clostridia</taxon>
        <taxon>Halanaerobiales</taxon>
        <taxon>Halanaerobiaceae</taxon>
        <taxon>Iocasia</taxon>
    </lineage>
</organism>
<dbReference type="PANTHER" id="PTHR43322:SF5">
    <property type="entry name" value="1-DEOXY-D-XYLULOSE-5-PHOSPHATE SYNTHASE, CHLOROPLASTIC"/>
    <property type="match status" value="1"/>
</dbReference>
<dbReference type="FunFam" id="3.40.50.970:FF:000005">
    <property type="entry name" value="1-deoxy-D-xylulose-5-phosphate synthase"/>
    <property type="match status" value="1"/>
</dbReference>